<name>A0ABP7GHK1_9FLAO</name>
<organism evidence="1 2">
    <name type="scientific">Flavobacterium ginsengiterrae</name>
    <dbReference type="NCBI Taxonomy" id="871695"/>
    <lineage>
        <taxon>Bacteria</taxon>
        <taxon>Pseudomonadati</taxon>
        <taxon>Bacteroidota</taxon>
        <taxon>Flavobacteriia</taxon>
        <taxon>Flavobacteriales</taxon>
        <taxon>Flavobacteriaceae</taxon>
        <taxon>Flavobacterium</taxon>
    </lineage>
</organism>
<dbReference type="RefSeq" id="WP_345142619.1">
    <property type="nucleotide sequence ID" value="NZ_BAABDU010000003.1"/>
</dbReference>
<accession>A0ABP7GHK1</accession>
<dbReference type="EMBL" id="BAABDU010000003">
    <property type="protein sequence ID" value="GAA3764554.1"/>
    <property type="molecule type" value="Genomic_DNA"/>
</dbReference>
<proteinExistence type="predicted"/>
<keyword evidence="2" id="KW-1185">Reference proteome</keyword>
<evidence type="ECO:0000313" key="1">
    <source>
        <dbReference type="EMBL" id="GAA3764554.1"/>
    </source>
</evidence>
<evidence type="ECO:0000313" key="2">
    <source>
        <dbReference type="Proteomes" id="UP001500748"/>
    </source>
</evidence>
<comment type="caution">
    <text evidence="1">The sequence shown here is derived from an EMBL/GenBank/DDBJ whole genome shotgun (WGS) entry which is preliminary data.</text>
</comment>
<sequence>MNWDEETLLEENANIENEMSMTDNEFTDHQEVIDTFLNWDRSF</sequence>
<gene>
    <name evidence="1" type="ORF">GCM10022423_15800</name>
</gene>
<dbReference type="Proteomes" id="UP001500748">
    <property type="component" value="Unassembled WGS sequence"/>
</dbReference>
<reference evidence="2" key="1">
    <citation type="journal article" date="2019" name="Int. J. Syst. Evol. Microbiol.">
        <title>The Global Catalogue of Microorganisms (GCM) 10K type strain sequencing project: providing services to taxonomists for standard genome sequencing and annotation.</title>
        <authorList>
            <consortium name="The Broad Institute Genomics Platform"/>
            <consortium name="The Broad Institute Genome Sequencing Center for Infectious Disease"/>
            <person name="Wu L."/>
            <person name="Ma J."/>
        </authorList>
    </citation>
    <scope>NUCLEOTIDE SEQUENCE [LARGE SCALE GENOMIC DNA]</scope>
    <source>
        <strain evidence="2">JCM 17337</strain>
    </source>
</reference>
<protein>
    <submittedName>
        <fullName evidence="1">Uncharacterized protein</fullName>
    </submittedName>
</protein>